<dbReference type="InterPro" id="IPR036116">
    <property type="entry name" value="FN3_sf"/>
</dbReference>
<evidence type="ECO:0000259" key="1">
    <source>
        <dbReference type="PROSITE" id="PS50853"/>
    </source>
</evidence>
<evidence type="ECO:0000313" key="3">
    <source>
        <dbReference type="Proteomes" id="UP000626109"/>
    </source>
</evidence>
<gene>
    <name evidence="2" type="ORF">PGLA2088_LOCUS15592</name>
</gene>
<feature type="domain" description="Fibronectin type-III" evidence="1">
    <location>
        <begin position="380"/>
        <end position="483"/>
    </location>
</feature>
<protein>
    <recommendedName>
        <fullName evidence="1">Fibronectin type-III domain-containing protein</fullName>
    </recommendedName>
</protein>
<sequence length="592" mass="59187">MADGPGGAKAAALVADPSDEDVSTQVYLGVVKSYNDRRGFGFLACEETADRYGRDVYMPKAEATMAALQAVGVERETAAAMVLSGSASASATAAATAAAASGKSPAKAAAAAAVAAEKEKLDAGSAGEKAPPAPRLAEEDLVLFRVRLSVEGYPQAVCVQRLKKLSGTVQRPTAFPAPGARRSDAAAEGVGLIHSEAAGSLLGSPTVSFQRLACGQAAAGVDGAGGALAAAMTAANAAEAKNISLVKTDRASGSVLGCFTLDLPRTGGEAPSSAPNLQLTCHGFGDKLILAGLPPDLDDTELMRFFSKQGASGTIVAHARACSFASVSFQATADVARLLGRTAHAFADDKDTLIARLLDLAPGTELTATLPALPAPALSAGGYPNEADTLEPGSLLVVWSPLVLAVAYSAELRPAGSNGPWAAVDVASNRLGASSNRFDSNCSSCKVTGLVLNSAYEARISYFTECGTCSEASEASTPCMPAASVNHGASTAGPPIAPMLQAAAPAGYTQTLPAAGFPAAGSGTSPAIFLGPQAGLGAAEGFGSHALNVSMPPPFAAPGDPRHLSFGAPPPQAVAPLGMPPAPPAWPASLLV</sequence>
<accession>A0A813J3E8</accession>
<dbReference type="Proteomes" id="UP000626109">
    <property type="component" value="Unassembled WGS sequence"/>
</dbReference>
<name>A0A813J3E8_POLGL</name>
<organism evidence="2 3">
    <name type="scientific">Polarella glacialis</name>
    <name type="common">Dinoflagellate</name>
    <dbReference type="NCBI Taxonomy" id="89957"/>
    <lineage>
        <taxon>Eukaryota</taxon>
        <taxon>Sar</taxon>
        <taxon>Alveolata</taxon>
        <taxon>Dinophyceae</taxon>
        <taxon>Suessiales</taxon>
        <taxon>Suessiaceae</taxon>
        <taxon>Polarella</taxon>
    </lineage>
</organism>
<dbReference type="InterPro" id="IPR003961">
    <property type="entry name" value="FN3_dom"/>
</dbReference>
<dbReference type="SUPFAM" id="SSF49265">
    <property type="entry name" value="Fibronectin type III"/>
    <property type="match status" value="1"/>
</dbReference>
<dbReference type="AlphaFoldDB" id="A0A813J3E8"/>
<proteinExistence type="predicted"/>
<dbReference type="PROSITE" id="PS50853">
    <property type="entry name" value="FN3"/>
    <property type="match status" value="1"/>
</dbReference>
<comment type="caution">
    <text evidence="2">The sequence shown here is derived from an EMBL/GenBank/DDBJ whole genome shotgun (WGS) entry which is preliminary data.</text>
</comment>
<reference evidence="2" key="1">
    <citation type="submission" date="2021-02" db="EMBL/GenBank/DDBJ databases">
        <authorList>
            <person name="Dougan E. K."/>
            <person name="Rhodes N."/>
            <person name="Thang M."/>
            <person name="Chan C."/>
        </authorList>
    </citation>
    <scope>NUCLEOTIDE SEQUENCE</scope>
</reference>
<evidence type="ECO:0000313" key="2">
    <source>
        <dbReference type="EMBL" id="CAE8664454.1"/>
    </source>
</evidence>
<dbReference type="EMBL" id="CAJNNW010019377">
    <property type="protein sequence ID" value="CAE8664454.1"/>
    <property type="molecule type" value="Genomic_DNA"/>
</dbReference>